<evidence type="ECO:0000313" key="1">
    <source>
        <dbReference type="EMBL" id="UOF02891.1"/>
    </source>
</evidence>
<reference evidence="1" key="1">
    <citation type="submission" date="2022-03" db="EMBL/GenBank/DDBJ databases">
        <title>Genome Identification and Characterization of new species Bdellovibrio reynosense LBG001 sp. nov. from a Mexico soil sample.</title>
        <authorList>
            <person name="Camilli A."/>
            <person name="Ajao Y."/>
            <person name="Guo X."/>
        </authorList>
    </citation>
    <scope>NUCLEOTIDE SEQUENCE</scope>
    <source>
        <strain evidence="1">LBG001</strain>
    </source>
</reference>
<accession>A0ABY4CGG1</accession>
<dbReference type="InterPro" id="IPR010982">
    <property type="entry name" value="Lambda_DNA-bd_dom_sf"/>
</dbReference>
<dbReference type="CDD" id="cd00093">
    <property type="entry name" value="HTH_XRE"/>
    <property type="match status" value="1"/>
</dbReference>
<organism evidence="1 2">
    <name type="scientific">Bdellovibrio reynosensis</name>
    <dbReference type="NCBI Taxonomy" id="2835041"/>
    <lineage>
        <taxon>Bacteria</taxon>
        <taxon>Pseudomonadati</taxon>
        <taxon>Bdellovibrionota</taxon>
        <taxon>Bdellovibrionia</taxon>
        <taxon>Bdellovibrionales</taxon>
        <taxon>Pseudobdellovibrionaceae</taxon>
        <taxon>Bdellovibrio</taxon>
    </lineage>
</organism>
<dbReference type="Proteomes" id="UP000830116">
    <property type="component" value="Chromosome"/>
</dbReference>
<dbReference type="InterPro" id="IPR001387">
    <property type="entry name" value="Cro/C1-type_HTH"/>
</dbReference>
<dbReference type="Gene3D" id="1.10.260.40">
    <property type="entry name" value="lambda repressor-like DNA-binding domains"/>
    <property type="match status" value="1"/>
</dbReference>
<dbReference type="RefSeq" id="WP_243540710.1">
    <property type="nucleotide sequence ID" value="NZ_CP093442.1"/>
</dbReference>
<name>A0ABY4CGG1_9BACT</name>
<gene>
    <name evidence="1" type="ORF">MNR06_07985</name>
</gene>
<sequence length="636" mass="74118">MIFEKQQTVSRSYRTVSSESEVPTRNLRLAPYQNSRINHSAFLSYPTFRKLRLEEMKYVELINSYESVVAKEIEVKKTENPEFKGTNLFANRKASFVVFFRDFLKIGENSEIGTALTGVVWDKNIKKFRTWLKNNGKDASVASHVSAVALYYQKVFSLEDALKAPTFAERLKRIRTLKGFTTSKLAVAVGRKPNSTFSHWEICHQRPSSESIPLIEKIEEALDIPAGTLTELVAQRITHSKTVRGEQLWLLNRDMKYRMCLEDAPNLFKQFAAYATYKKAKDTDLERTTRWTPDLQGRYPTEKAAVIQLEVYAGFLCLPKNGTDLDLAVWNKSKQNFEPFGVTNQMLQDASRGMGYTLQTLDFCELAKIENIRAYEEFVLKRTNIRRLLDGEATSEFVTRTVEKPVQILDNMFNTTHGFVTQSQALFDRENLSSAEWIEKCRTIFKQIRKFKNGLKDRIEEENTGLFIREFNTPKMPMLEYIGFLENLRKHIDLAVKSKALELRYALYVFLGSFPLRKKSFSDFRIEWLKFDHVKKTVRVEFPKQLLKNGRYENKRFSHDKKPSCELYLLDLVSAGKIKTYDVLRRYVDEIRPAYTSSIPERAHLLFPRFEDYAIWKETRLFSPSKTGWGWHASVR</sequence>
<evidence type="ECO:0000313" key="2">
    <source>
        <dbReference type="Proteomes" id="UP000830116"/>
    </source>
</evidence>
<dbReference type="EMBL" id="CP093442">
    <property type="protein sequence ID" value="UOF02891.1"/>
    <property type="molecule type" value="Genomic_DNA"/>
</dbReference>
<proteinExistence type="predicted"/>
<dbReference type="SUPFAM" id="SSF47413">
    <property type="entry name" value="lambda repressor-like DNA-binding domains"/>
    <property type="match status" value="1"/>
</dbReference>
<keyword evidence="2" id="KW-1185">Reference proteome</keyword>
<protein>
    <submittedName>
        <fullName evidence="1">Helix-turn-helix domain-containing protein</fullName>
    </submittedName>
</protein>